<dbReference type="EMBL" id="FNQN01000005">
    <property type="protein sequence ID" value="SEA36805.1"/>
    <property type="molecule type" value="Genomic_DNA"/>
</dbReference>
<dbReference type="RefSeq" id="WP_092347312.1">
    <property type="nucleotide sequence ID" value="NZ_FNQN01000005.1"/>
</dbReference>
<accession>A0A1H4ALQ4</accession>
<keyword evidence="1" id="KW-1133">Transmembrane helix</keyword>
<gene>
    <name evidence="2" type="ORF">SAMN05660420_01893</name>
</gene>
<keyword evidence="3" id="KW-1185">Reference proteome</keyword>
<keyword evidence="1" id="KW-0812">Transmembrane</keyword>
<protein>
    <submittedName>
        <fullName evidence="2">Uncharacterized protein</fullName>
    </submittedName>
</protein>
<feature type="transmembrane region" description="Helical" evidence="1">
    <location>
        <begin position="26"/>
        <end position="43"/>
    </location>
</feature>
<dbReference type="AlphaFoldDB" id="A0A1H4ALQ4"/>
<evidence type="ECO:0000256" key="1">
    <source>
        <dbReference type="SAM" id="Phobius"/>
    </source>
</evidence>
<organism evidence="2 3">
    <name type="scientific">Desulfuromusa kysingii</name>
    <dbReference type="NCBI Taxonomy" id="37625"/>
    <lineage>
        <taxon>Bacteria</taxon>
        <taxon>Pseudomonadati</taxon>
        <taxon>Thermodesulfobacteriota</taxon>
        <taxon>Desulfuromonadia</taxon>
        <taxon>Desulfuromonadales</taxon>
        <taxon>Geopsychrobacteraceae</taxon>
        <taxon>Desulfuromusa</taxon>
    </lineage>
</organism>
<dbReference type="Proteomes" id="UP000199409">
    <property type="component" value="Unassembled WGS sequence"/>
</dbReference>
<feature type="transmembrane region" description="Helical" evidence="1">
    <location>
        <begin position="64"/>
        <end position="88"/>
    </location>
</feature>
<name>A0A1H4ALQ4_9BACT</name>
<evidence type="ECO:0000313" key="2">
    <source>
        <dbReference type="EMBL" id="SEA36805.1"/>
    </source>
</evidence>
<dbReference type="OrthoDB" id="5405808at2"/>
<sequence length="157" mass="17006">MIEYSDSATNQAPKSNGNVHNMTNQSLLGLTLFLLISIVAYQFKSFNLFEIASEPVRQVLGCPPPAYLVSIALAVYCFSSAILTLAAIANETQPASKWSHLGYRSVFFVFYCFSGAIAANFIPVVLVGLFLYGLDQGQILIFNAKESHEGKGALGKS</sequence>
<evidence type="ECO:0000313" key="3">
    <source>
        <dbReference type="Proteomes" id="UP000199409"/>
    </source>
</evidence>
<proteinExistence type="predicted"/>
<keyword evidence="1" id="KW-0472">Membrane</keyword>
<dbReference type="STRING" id="37625.SAMN05660420_01893"/>
<feature type="transmembrane region" description="Helical" evidence="1">
    <location>
        <begin position="108"/>
        <end position="132"/>
    </location>
</feature>
<reference evidence="2 3" key="1">
    <citation type="submission" date="2016-10" db="EMBL/GenBank/DDBJ databases">
        <authorList>
            <person name="de Groot N.N."/>
        </authorList>
    </citation>
    <scope>NUCLEOTIDE SEQUENCE [LARGE SCALE GENOMIC DNA]</scope>
    <source>
        <strain evidence="2 3">DSM 7343</strain>
    </source>
</reference>